<evidence type="ECO:0000259" key="1">
    <source>
        <dbReference type="Pfam" id="PF18914"/>
    </source>
</evidence>
<accession>A0A855X0V9</accession>
<dbReference type="Proteomes" id="UP000250918">
    <property type="component" value="Unassembled WGS sequence"/>
</dbReference>
<sequence length="401" mass="43065">MKSNIAMLLLIGAVILSAVIIGCNTNPIDSATGGRGLLNAITGGPVQFAAKVATMDQAQRKLTFAGAPDTVIANENCEVVKLQNGIETPAQFGEIKCGDSLQVFGERRMEQTVYAYRLRICVDSGSGNQFAGRVRTMDMNQRMLTFAGKSDTCVANLNCQYVRWQNGGEAPMMFWEIKLGDSVEIAGQRNQNGYMYASKIKVCGDKTSCQYDVAFRDTITAIDYAAGSFTVKNRPENILVDSATLIYGVMVRVFEPPVDGGSRQQLGTGAGDGEGSGYRYAKDTVLTLTDLAVGDIVEIRAKTIDENTLLAVYITLAACNNVEKKCVEFSTTLASIDVDARIVTFDGYSYIGTVCNGASLIGLDGETLTLADFAVGDYVAVKGFPLEGDTLKICQMTKTTP</sequence>
<name>A0A855X0V9_9BACT</name>
<organism evidence="2 3">
    <name type="scientific">candidate division GN15 bacterium</name>
    <dbReference type="NCBI Taxonomy" id="2072418"/>
    <lineage>
        <taxon>Bacteria</taxon>
        <taxon>candidate division GN15</taxon>
    </lineage>
</organism>
<proteinExistence type="predicted"/>
<protein>
    <recommendedName>
        <fullName evidence="1">DUF5666 domain-containing protein</fullName>
    </recommendedName>
</protein>
<comment type="caution">
    <text evidence="2">The sequence shown here is derived from an EMBL/GenBank/DDBJ whole genome shotgun (WGS) entry which is preliminary data.</text>
</comment>
<evidence type="ECO:0000313" key="2">
    <source>
        <dbReference type="EMBL" id="PWB72548.1"/>
    </source>
</evidence>
<feature type="domain" description="DUF5666" evidence="1">
    <location>
        <begin position="288"/>
        <end position="314"/>
    </location>
</feature>
<dbReference type="Pfam" id="PF18914">
    <property type="entry name" value="DUF5666"/>
    <property type="match status" value="2"/>
</dbReference>
<dbReference type="EMBL" id="PQAP01000081">
    <property type="protein sequence ID" value="PWB72548.1"/>
    <property type="molecule type" value="Genomic_DNA"/>
</dbReference>
<gene>
    <name evidence="2" type="ORF">C3F09_06500</name>
</gene>
<evidence type="ECO:0000313" key="3">
    <source>
        <dbReference type="Proteomes" id="UP000250918"/>
    </source>
</evidence>
<dbReference type="InterPro" id="IPR043724">
    <property type="entry name" value="DUF5666"/>
</dbReference>
<reference evidence="2 3" key="1">
    <citation type="journal article" date="2018" name="ISME J.">
        <title>A methanotrophic archaeon couples anaerobic oxidation of methane to Fe(III) reduction.</title>
        <authorList>
            <person name="Cai C."/>
            <person name="Leu A.O."/>
            <person name="Xie G.J."/>
            <person name="Guo J."/>
            <person name="Feng Y."/>
            <person name="Zhao J.X."/>
            <person name="Tyson G.W."/>
            <person name="Yuan Z."/>
            <person name="Hu S."/>
        </authorList>
    </citation>
    <scope>NUCLEOTIDE SEQUENCE [LARGE SCALE GENOMIC DNA]</scope>
    <source>
        <strain evidence="2">FeB_12</strain>
    </source>
</reference>
<feature type="domain" description="DUF5666" evidence="1">
    <location>
        <begin position="173"/>
        <end position="201"/>
    </location>
</feature>
<dbReference type="AlphaFoldDB" id="A0A855X0V9"/>
<dbReference type="PROSITE" id="PS51257">
    <property type="entry name" value="PROKAR_LIPOPROTEIN"/>
    <property type="match status" value="1"/>
</dbReference>